<dbReference type="Pfam" id="PF02311">
    <property type="entry name" value="AraC_binding"/>
    <property type="match status" value="1"/>
</dbReference>
<evidence type="ECO:0000313" key="6">
    <source>
        <dbReference type="Proteomes" id="UP001059295"/>
    </source>
</evidence>
<keyword evidence="2" id="KW-0238">DNA-binding</keyword>
<dbReference type="InterPro" id="IPR003313">
    <property type="entry name" value="AraC-bd"/>
</dbReference>
<dbReference type="SUPFAM" id="SSF46689">
    <property type="entry name" value="Homeodomain-like"/>
    <property type="match status" value="2"/>
</dbReference>
<name>A0ABY5V106_9BACT</name>
<accession>A0ABY5V106</accession>
<dbReference type="EMBL" id="CP102294">
    <property type="protein sequence ID" value="UWN57728.1"/>
    <property type="molecule type" value="Genomic_DNA"/>
</dbReference>
<keyword evidence="6" id="KW-1185">Reference proteome</keyword>
<dbReference type="RefSeq" id="WP_019244847.1">
    <property type="nucleotide sequence ID" value="NZ_CAPH01000003.1"/>
</dbReference>
<dbReference type="PANTHER" id="PTHR43280:SF30">
    <property type="entry name" value="MMSAB OPERON REGULATORY PROTEIN"/>
    <property type="match status" value="1"/>
</dbReference>
<dbReference type="Gene3D" id="2.60.120.280">
    <property type="entry name" value="Regulatory protein AraC"/>
    <property type="match status" value="1"/>
</dbReference>
<dbReference type="PROSITE" id="PS01124">
    <property type="entry name" value="HTH_ARAC_FAMILY_2"/>
    <property type="match status" value="1"/>
</dbReference>
<dbReference type="GeneID" id="82890632"/>
<dbReference type="InterPro" id="IPR009057">
    <property type="entry name" value="Homeodomain-like_sf"/>
</dbReference>
<dbReference type="Pfam" id="PF12833">
    <property type="entry name" value="HTH_18"/>
    <property type="match status" value="1"/>
</dbReference>
<feature type="domain" description="HTH araC/xylS-type" evidence="4">
    <location>
        <begin position="194"/>
        <end position="292"/>
    </location>
</feature>
<organism evidence="5 6">
    <name type="scientific">Alistipes ihumii AP11</name>
    <dbReference type="NCBI Taxonomy" id="1211813"/>
    <lineage>
        <taxon>Bacteria</taxon>
        <taxon>Pseudomonadati</taxon>
        <taxon>Bacteroidota</taxon>
        <taxon>Bacteroidia</taxon>
        <taxon>Bacteroidales</taxon>
        <taxon>Rikenellaceae</taxon>
        <taxon>Alistipes</taxon>
    </lineage>
</organism>
<dbReference type="InterPro" id="IPR037923">
    <property type="entry name" value="HTH-like"/>
</dbReference>
<protein>
    <submittedName>
        <fullName evidence="5">AraC family transcriptional regulator</fullName>
    </submittedName>
</protein>
<keyword evidence="1" id="KW-0805">Transcription regulation</keyword>
<keyword evidence="3" id="KW-0804">Transcription</keyword>
<proteinExistence type="predicted"/>
<gene>
    <name evidence="5" type="ORF">NQ491_02820</name>
</gene>
<dbReference type="Proteomes" id="UP001059295">
    <property type="component" value="Chromosome"/>
</dbReference>
<dbReference type="CDD" id="cd06986">
    <property type="entry name" value="cupin_MmsR-like_N"/>
    <property type="match status" value="1"/>
</dbReference>
<reference evidence="5" key="1">
    <citation type="journal article" date="2022" name="Cell">
        <title>Design, construction, and in vivo augmentation of a complex gut microbiome.</title>
        <authorList>
            <person name="Cheng A.G."/>
            <person name="Ho P.Y."/>
            <person name="Aranda-Diaz A."/>
            <person name="Jain S."/>
            <person name="Yu F.B."/>
            <person name="Meng X."/>
            <person name="Wang M."/>
            <person name="Iakiviak M."/>
            <person name="Nagashima K."/>
            <person name="Zhao A."/>
            <person name="Murugkar P."/>
            <person name="Patil A."/>
            <person name="Atabakhsh K."/>
            <person name="Weakley A."/>
            <person name="Yan J."/>
            <person name="Brumbaugh A.R."/>
            <person name="Higginbottom S."/>
            <person name="Dimas A."/>
            <person name="Shiver A.L."/>
            <person name="Deutschbauer A."/>
            <person name="Neff N."/>
            <person name="Sonnenburg J.L."/>
            <person name="Huang K.C."/>
            <person name="Fischbach M.A."/>
        </authorList>
    </citation>
    <scope>NUCLEOTIDE SEQUENCE</scope>
    <source>
        <strain evidence="5">AP11</strain>
    </source>
</reference>
<evidence type="ECO:0000259" key="4">
    <source>
        <dbReference type="PROSITE" id="PS01124"/>
    </source>
</evidence>
<dbReference type="Gene3D" id="1.10.10.60">
    <property type="entry name" value="Homeodomain-like"/>
    <property type="match status" value="2"/>
</dbReference>
<dbReference type="InterPro" id="IPR018060">
    <property type="entry name" value="HTH_AraC"/>
</dbReference>
<sequence>MDKSDHSEFKYLVANESDHRWGITATSVGFQRVDPDEAYPSPIHPRGYYFDVVSGRVLDEYQLIYVVDGEGTLRTESGSYRLTAGTMFLIFPGGWHTYRPSPETGWSAYWIGFRGRVIDDRVGGGFFSGKSPVFRIGLSPLAVDVYREALAVAGREDPCYQQVLCGAVSLLMGLALNRSRREKPSDGVVRDKIARAKLMMIDNLSEPLSAQQIARRLNVSYSWFRSAFKRLTGMAPAQYLIELKLYRAMELLSENRMTVKEIAYALDFNSSRYFSSFFKKRTGRSPLEYRAWIRRNVPETDGPKRA</sequence>
<evidence type="ECO:0000256" key="3">
    <source>
        <dbReference type="ARBA" id="ARBA00023163"/>
    </source>
</evidence>
<evidence type="ECO:0000313" key="5">
    <source>
        <dbReference type="EMBL" id="UWN57728.1"/>
    </source>
</evidence>
<dbReference type="SUPFAM" id="SSF51215">
    <property type="entry name" value="Regulatory protein AraC"/>
    <property type="match status" value="1"/>
</dbReference>
<dbReference type="SMART" id="SM00342">
    <property type="entry name" value="HTH_ARAC"/>
    <property type="match status" value="1"/>
</dbReference>
<dbReference type="PANTHER" id="PTHR43280">
    <property type="entry name" value="ARAC-FAMILY TRANSCRIPTIONAL REGULATOR"/>
    <property type="match status" value="1"/>
</dbReference>
<evidence type="ECO:0000256" key="1">
    <source>
        <dbReference type="ARBA" id="ARBA00023015"/>
    </source>
</evidence>
<evidence type="ECO:0000256" key="2">
    <source>
        <dbReference type="ARBA" id="ARBA00023125"/>
    </source>
</evidence>